<dbReference type="PROSITE" id="PS50835">
    <property type="entry name" value="IG_LIKE"/>
    <property type="match status" value="2"/>
</dbReference>
<dbReference type="HOGENOM" id="CLU_082747_0_0_1"/>
<dbReference type="PANTHER" id="PTHR11640:SF164">
    <property type="entry name" value="MAM DOMAIN-CONTAINING GLYCOSYLPHOSPHATIDYLINOSITOL ANCHOR PROTEIN 1"/>
    <property type="match status" value="1"/>
</dbReference>
<evidence type="ECO:0000256" key="1">
    <source>
        <dbReference type="ARBA" id="ARBA00004479"/>
    </source>
</evidence>
<dbReference type="Gene3D" id="2.60.40.10">
    <property type="entry name" value="Immunoglobulins"/>
    <property type="match status" value="2"/>
</dbReference>
<dbReference type="InterPro" id="IPR007110">
    <property type="entry name" value="Ig-like_dom"/>
</dbReference>
<keyword evidence="5" id="KW-0393">Immunoglobulin domain</keyword>
<dbReference type="InParanoid" id="H9GHT0"/>
<evidence type="ECO:0000256" key="2">
    <source>
        <dbReference type="ARBA" id="ARBA00023136"/>
    </source>
</evidence>
<evidence type="ECO:0000313" key="7">
    <source>
        <dbReference type="Ensembl" id="ENSACAP00000011313.3"/>
    </source>
</evidence>
<protein>
    <recommendedName>
        <fullName evidence="6">Ig-like domain-containing protein</fullName>
    </recommendedName>
</protein>
<reference evidence="7" key="1">
    <citation type="submission" date="2009-12" db="EMBL/GenBank/DDBJ databases">
        <title>The Genome Sequence of Anolis carolinensis (Green Anole Lizard).</title>
        <authorList>
            <consortium name="The Genome Sequencing Platform"/>
            <person name="Di Palma F."/>
            <person name="Alfoldi J."/>
            <person name="Heiman D."/>
            <person name="Young S."/>
            <person name="Grabherr M."/>
            <person name="Johnson J."/>
            <person name="Lander E.S."/>
            <person name="Lindblad-Toh K."/>
        </authorList>
    </citation>
    <scope>NUCLEOTIDE SEQUENCE [LARGE SCALE GENOMIC DNA]</scope>
    <source>
        <strain evidence="7">JBL SC #1</strain>
    </source>
</reference>
<dbReference type="Bgee" id="ENSACAG00000011555">
    <property type="expression patterns" value="Expressed in liver"/>
</dbReference>
<keyword evidence="4" id="KW-0325">Glycoprotein</keyword>
<keyword evidence="3" id="KW-1015">Disulfide bond</keyword>
<reference evidence="7" key="3">
    <citation type="submission" date="2025-09" db="UniProtKB">
        <authorList>
            <consortium name="Ensembl"/>
        </authorList>
    </citation>
    <scope>IDENTIFICATION</scope>
</reference>
<dbReference type="AlphaFoldDB" id="H9GHT0"/>
<dbReference type="InterPro" id="IPR003598">
    <property type="entry name" value="Ig_sub2"/>
</dbReference>
<sequence>MKKPGPDHNTFEMASNVFSGILYRTLLFTSILWPSSIAGPELAINDIAADRKVSTMPGRSLPLHCSVRNHTEEEELVWLREDGTVDLKDGNRMTASSLCVFPVSVEDNGVSFTCRLARDSSVQVSVTLDVLFPPILTGEDPPLAEEEGDVTLDCYAKANPPAQMSWMKDNVTLMLENSRYEIFHTSELYQLKILGVKKSDSGIYDCLAESSNGTEWRSFHLVVGGKKNVNSSSGQLDKLDSLFLLYGTSNRS</sequence>
<dbReference type="Ensembl" id="ENSACAT00000011550.3">
    <property type="protein sequence ID" value="ENSACAP00000011313.3"/>
    <property type="gene ID" value="ENSACAG00000011555.3"/>
</dbReference>
<feature type="domain" description="Ig-like" evidence="6">
    <location>
        <begin position="40"/>
        <end position="125"/>
    </location>
</feature>
<evidence type="ECO:0000313" key="8">
    <source>
        <dbReference type="Proteomes" id="UP000001646"/>
    </source>
</evidence>
<dbReference type="InterPro" id="IPR013151">
    <property type="entry name" value="Immunoglobulin_dom"/>
</dbReference>
<evidence type="ECO:0000256" key="5">
    <source>
        <dbReference type="ARBA" id="ARBA00023319"/>
    </source>
</evidence>
<organism evidence="7 8">
    <name type="scientific">Anolis carolinensis</name>
    <name type="common">Green anole</name>
    <name type="synonym">American chameleon</name>
    <dbReference type="NCBI Taxonomy" id="28377"/>
    <lineage>
        <taxon>Eukaryota</taxon>
        <taxon>Metazoa</taxon>
        <taxon>Chordata</taxon>
        <taxon>Craniata</taxon>
        <taxon>Vertebrata</taxon>
        <taxon>Euteleostomi</taxon>
        <taxon>Lepidosauria</taxon>
        <taxon>Squamata</taxon>
        <taxon>Bifurcata</taxon>
        <taxon>Unidentata</taxon>
        <taxon>Episquamata</taxon>
        <taxon>Toxicofera</taxon>
        <taxon>Iguania</taxon>
        <taxon>Dactyloidae</taxon>
        <taxon>Anolis</taxon>
    </lineage>
</organism>
<proteinExistence type="predicted"/>
<dbReference type="InterPro" id="IPR013783">
    <property type="entry name" value="Ig-like_fold"/>
</dbReference>
<dbReference type="GeneTree" id="ENSGT00510000048311"/>
<dbReference type="Proteomes" id="UP000001646">
    <property type="component" value="Unplaced"/>
</dbReference>
<evidence type="ECO:0000256" key="3">
    <source>
        <dbReference type="ARBA" id="ARBA00023157"/>
    </source>
</evidence>
<dbReference type="InterPro" id="IPR013098">
    <property type="entry name" value="Ig_I-set"/>
</dbReference>
<dbReference type="eggNOG" id="ENOG502RZZ3">
    <property type="taxonomic scope" value="Eukaryota"/>
</dbReference>
<keyword evidence="8" id="KW-1185">Reference proteome</keyword>
<dbReference type="Pfam" id="PF00047">
    <property type="entry name" value="ig"/>
    <property type="match status" value="1"/>
</dbReference>
<reference evidence="7" key="2">
    <citation type="submission" date="2025-08" db="UniProtKB">
        <authorList>
            <consortium name="Ensembl"/>
        </authorList>
    </citation>
    <scope>IDENTIFICATION</scope>
</reference>
<dbReference type="FunFam" id="2.60.40.10:FF:000032">
    <property type="entry name" value="palladin isoform X1"/>
    <property type="match status" value="1"/>
</dbReference>
<dbReference type="STRING" id="28377.ENSACAP00000011313"/>
<evidence type="ECO:0000259" key="6">
    <source>
        <dbReference type="PROSITE" id="PS50835"/>
    </source>
</evidence>
<dbReference type="PANTHER" id="PTHR11640">
    <property type="entry name" value="NEPHRIN"/>
    <property type="match status" value="1"/>
</dbReference>
<dbReference type="SMART" id="SM00409">
    <property type="entry name" value="IG"/>
    <property type="match status" value="2"/>
</dbReference>
<dbReference type="SMART" id="SM00408">
    <property type="entry name" value="IGc2"/>
    <property type="match status" value="1"/>
</dbReference>
<comment type="subcellular location">
    <subcellularLocation>
        <location evidence="1">Membrane</location>
        <topology evidence="1">Single-pass type I membrane protein</topology>
    </subcellularLocation>
</comment>
<name>H9GHT0_ANOCA</name>
<dbReference type="InterPro" id="IPR051275">
    <property type="entry name" value="Cell_adhesion_signaling"/>
</dbReference>
<dbReference type="SUPFAM" id="SSF48726">
    <property type="entry name" value="Immunoglobulin"/>
    <property type="match status" value="2"/>
</dbReference>
<evidence type="ECO:0000256" key="4">
    <source>
        <dbReference type="ARBA" id="ARBA00023180"/>
    </source>
</evidence>
<feature type="domain" description="Ig-like" evidence="6">
    <location>
        <begin position="133"/>
        <end position="222"/>
    </location>
</feature>
<dbReference type="GO" id="GO:0016020">
    <property type="term" value="C:membrane"/>
    <property type="evidence" value="ECO:0007669"/>
    <property type="project" value="UniProtKB-SubCell"/>
</dbReference>
<keyword evidence="2" id="KW-0472">Membrane</keyword>
<dbReference type="InterPro" id="IPR003599">
    <property type="entry name" value="Ig_sub"/>
</dbReference>
<dbReference type="Pfam" id="PF07679">
    <property type="entry name" value="I-set"/>
    <property type="match status" value="1"/>
</dbReference>
<dbReference type="InterPro" id="IPR036179">
    <property type="entry name" value="Ig-like_dom_sf"/>
</dbReference>
<accession>H9GHT0</accession>